<organism evidence="11">
    <name type="scientific">Selaginella moellendorffii</name>
    <name type="common">Spikemoss</name>
    <dbReference type="NCBI Taxonomy" id="88036"/>
    <lineage>
        <taxon>Eukaryota</taxon>
        <taxon>Viridiplantae</taxon>
        <taxon>Streptophyta</taxon>
        <taxon>Embryophyta</taxon>
        <taxon>Tracheophyta</taxon>
        <taxon>Lycopodiopsida</taxon>
        <taxon>Selaginellales</taxon>
        <taxon>Selaginellaceae</taxon>
        <taxon>Selaginella</taxon>
    </lineage>
</organism>
<keyword evidence="3" id="KW-0813">Transport</keyword>
<feature type="transmembrane region" description="Helical" evidence="7">
    <location>
        <begin position="109"/>
        <end position="127"/>
    </location>
</feature>
<proteinExistence type="inferred from homology"/>
<keyword evidence="11" id="KW-1185">Reference proteome</keyword>
<dbReference type="KEGG" id="smo:SELMODRAFT_80296"/>
<reference evidence="10 11" key="1">
    <citation type="journal article" date="2011" name="Science">
        <title>The Selaginella genome identifies genetic changes associated with the evolution of vascular plants.</title>
        <authorList>
            <person name="Banks J.A."/>
            <person name="Nishiyama T."/>
            <person name="Hasebe M."/>
            <person name="Bowman J.L."/>
            <person name="Gribskov M."/>
            <person name="dePamphilis C."/>
            <person name="Albert V.A."/>
            <person name="Aono N."/>
            <person name="Aoyama T."/>
            <person name="Ambrose B.A."/>
            <person name="Ashton N.W."/>
            <person name="Axtell M.J."/>
            <person name="Barker E."/>
            <person name="Barker M.S."/>
            <person name="Bennetzen J.L."/>
            <person name="Bonawitz N.D."/>
            <person name="Chapple C."/>
            <person name="Cheng C."/>
            <person name="Correa L.G."/>
            <person name="Dacre M."/>
            <person name="DeBarry J."/>
            <person name="Dreyer I."/>
            <person name="Elias M."/>
            <person name="Engstrom E.M."/>
            <person name="Estelle M."/>
            <person name="Feng L."/>
            <person name="Finet C."/>
            <person name="Floyd S.K."/>
            <person name="Frommer W.B."/>
            <person name="Fujita T."/>
            <person name="Gramzow L."/>
            <person name="Gutensohn M."/>
            <person name="Harholt J."/>
            <person name="Hattori M."/>
            <person name="Heyl A."/>
            <person name="Hirai T."/>
            <person name="Hiwatashi Y."/>
            <person name="Ishikawa M."/>
            <person name="Iwata M."/>
            <person name="Karol K.G."/>
            <person name="Koehler B."/>
            <person name="Kolukisaoglu U."/>
            <person name="Kubo M."/>
            <person name="Kurata T."/>
            <person name="Lalonde S."/>
            <person name="Li K."/>
            <person name="Li Y."/>
            <person name="Litt A."/>
            <person name="Lyons E."/>
            <person name="Manning G."/>
            <person name="Maruyama T."/>
            <person name="Michael T.P."/>
            <person name="Mikami K."/>
            <person name="Miyazaki S."/>
            <person name="Morinaga S."/>
            <person name="Murata T."/>
            <person name="Mueller-Roeber B."/>
            <person name="Nelson D.R."/>
            <person name="Obara M."/>
            <person name="Oguri Y."/>
            <person name="Olmstead R.G."/>
            <person name="Onodera N."/>
            <person name="Petersen B.L."/>
            <person name="Pils B."/>
            <person name="Prigge M."/>
            <person name="Rensing S.A."/>
            <person name="Riano-Pachon D.M."/>
            <person name="Roberts A.W."/>
            <person name="Sato Y."/>
            <person name="Scheller H.V."/>
            <person name="Schulz B."/>
            <person name="Schulz C."/>
            <person name="Shakirov E.V."/>
            <person name="Shibagaki N."/>
            <person name="Shinohara N."/>
            <person name="Shippen D.E."/>
            <person name="Soerensen I."/>
            <person name="Sotooka R."/>
            <person name="Sugimoto N."/>
            <person name="Sugita M."/>
            <person name="Sumikawa N."/>
            <person name="Tanurdzic M."/>
            <person name="Theissen G."/>
            <person name="Ulvskov P."/>
            <person name="Wakazuki S."/>
            <person name="Weng J.K."/>
            <person name="Willats W.W."/>
            <person name="Wipf D."/>
            <person name="Wolf P.G."/>
            <person name="Yang L."/>
            <person name="Zimmer A.D."/>
            <person name="Zhu Q."/>
            <person name="Mitros T."/>
            <person name="Hellsten U."/>
            <person name="Loque D."/>
            <person name="Otillar R."/>
            <person name="Salamov A."/>
            <person name="Schmutz J."/>
            <person name="Shapiro H."/>
            <person name="Lindquist E."/>
            <person name="Lucas S."/>
            <person name="Rokhsar D."/>
            <person name="Grigoriev I.V."/>
        </authorList>
    </citation>
    <scope>NUCLEOTIDE SEQUENCE [LARGE SCALE GENOMIC DNA]</scope>
</reference>
<name>D8QYH4_SELML</name>
<evidence type="ECO:0000256" key="1">
    <source>
        <dbReference type="ARBA" id="ARBA00004141"/>
    </source>
</evidence>
<sequence length="616" mass="71158">DDDDPLEDTIIPEYKEKLKKDESFFWVVCQWVCFVLLVTLLICSVNIKVVRDITWLGDNIWRWQAVALVIFSGRLIAGWVVQAFVLLIEKRFLLRKRVLYFVYGLRKSVKNCIWLALVITIWETVFIERDSKALRVITRILWCIFTICLSWMIKVLAVKVAANGFHRSAYFERIQECLFNQYLLATLSSPPTMQITADPTGGEELITSRYNPQSPNKMRRLMTRIPSGQEATVGEGSPRLQAPIIARSANPIEQDKLQQLTSENVSAWTLKSLMKLIRKKNLASYSAQFAKNEGEWEIDSEVRAKAAAKQIFYNIARPGRKYLMLRDFLYFLPEDKASRAFALFEATESGTITKKAFVKWVVNVYKERRALALTLNDNKTVVAKLHRVLNALLVFFSSIFIPCVFIFGNAARTTFEALLFLFILHPYDVGDRVSVDGTMMLVEEMNVLNTVFLGPTNEKIYYPNVILGTKYITNYYRSPDQWDGIEFQIHMNTPLEKLGALKERMQRYVDSQPQFWYPDFGLMCKDIDDCNKMKMGYYFQHHLNYHEAGERFKRRSNMLLYMKQQLEDLEISYQLPSQEVIVTGIPAFAFPQPPQSGTVSPAKLSPSKLAPYSFAK</sequence>
<dbReference type="Gramene" id="EFJ35613">
    <property type="protein sequence ID" value="EFJ35613"/>
    <property type="gene ID" value="SELMODRAFT_80296"/>
</dbReference>
<dbReference type="STRING" id="88036.D8QYH4"/>
<gene>
    <name evidence="9" type="ORF">SELMODRAFT_101861</name>
    <name evidence="10" type="ORF">SELMODRAFT_80296</name>
</gene>
<dbReference type="InterPro" id="IPR010920">
    <property type="entry name" value="LSM_dom_sf"/>
</dbReference>
<dbReference type="HOGENOM" id="CLU_013552_0_0_1"/>
<feature type="transmembrane region" description="Helical" evidence="7">
    <location>
        <begin position="67"/>
        <end position="88"/>
    </location>
</feature>
<dbReference type="GO" id="GO:0005886">
    <property type="term" value="C:plasma membrane"/>
    <property type="evidence" value="ECO:0000318"/>
    <property type="project" value="GO_Central"/>
</dbReference>
<evidence type="ECO:0000256" key="2">
    <source>
        <dbReference type="ARBA" id="ARBA00008017"/>
    </source>
</evidence>
<keyword evidence="6 7" id="KW-0472">Membrane</keyword>
<feature type="transmembrane region" description="Helical" evidence="7">
    <location>
        <begin position="24"/>
        <end position="47"/>
    </location>
</feature>
<dbReference type="InterPro" id="IPR006685">
    <property type="entry name" value="MscS_channel_2nd"/>
</dbReference>
<dbReference type="EMBL" id="GL377590">
    <property type="protein sequence ID" value="EFJ24345.1"/>
    <property type="molecule type" value="Genomic_DNA"/>
</dbReference>
<evidence type="ECO:0000313" key="9">
    <source>
        <dbReference type="EMBL" id="EFJ24345.1"/>
    </source>
</evidence>
<dbReference type="GO" id="GO:0008381">
    <property type="term" value="F:mechanosensitive monoatomic ion channel activity"/>
    <property type="evidence" value="ECO:0000318"/>
    <property type="project" value="GO_Central"/>
</dbReference>
<dbReference type="Pfam" id="PF00924">
    <property type="entry name" value="MS_channel_2nd"/>
    <property type="match status" value="1"/>
</dbReference>
<dbReference type="FunFam" id="2.30.30.60:FF:000003">
    <property type="entry name" value="Predicted mechanosensitive ion channel"/>
    <property type="match status" value="1"/>
</dbReference>
<accession>D8QYH4</accession>
<evidence type="ECO:0000256" key="3">
    <source>
        <dbReference type="ARBA" id="ARBA00022448"/>
    </source>
</evidence>
<dbReference type="InParanoid" id="D8QYH4"/>
<feature type="non-terminal residue" evidence="10">
    <location>
        <position position="1"/>
    </location>
</feature>
<feature type="transmembrane region" description="Helical" evidence="7">
    <location>
        <begin position="388"/>
        <end position="408"/>
    </location>
</feature>
<dbReference type="InterPro" id="IPR023408">
    <property type="entry name" value="MscS_beta-dom_sf"/>
</dbReference>
<evidence type="ECO:0000259" key="8">
    <source>
        <dbReference type="Pfam" id="PF00924"/>
    </source>
</evidence>
<evidence type="ECO:0000256" key="6">
    <source>
        <dbReference type="ARBA" id="ARBA00023136"/>
    </source>
</evidence>
<comment type="similarity">
    <text evidence="2">Belongs to the MscS (TC 1.A.23) family.</text>
</comment>
<evidence type="ECO:0000313" key="11">
    <source>
        <dbReference type="Proteomes" id="UP000001514"/>
    </source>
</evidence>
<protein>
    <recommendedName>
        <fullName evidence="8">Mechanosensitive ion channel MscS domain-containing protein</fullName>
    </recommendedName>
</protein>
<dbReference type="PANTHER" id="PTHR31618:SF23">
    <property type="entry name" value="MECHANOSENSITIVE ION CHANNEL PROTEIN"/>
    <property type="match status" value="1"/>
</dbReference>
<evidence type="ECO:0000313" key="10">
    <source>
        <dbReference type="EMBL" id="EFJ35613.1"/>
    </source>
</evidence>
<dbReference type="SUPFAM" id="SSF50182">
    <property type="entry name" value="Sm-like ribonucleoproteins"/>
    <property type="match status" value="1"/>
</dbReference>
<dbReference type="KEGG" id="smo:SELMODRAFT_101861"/>
<feature type="domain" description="Mechanosensitive ion channel MscS" evidence="8">
    <location>
        <begin position="419"/>
        <end position="476"/>
    </location>
</feature>
<dbReference type="PANTHER" id="PTHR31618">
    <property type="entry name" value="MECHANOSENSITIVE ION CHANNEL PROTEIN 5"/>
    <property type="match status" value="1"/>
</dbReference>
<dbReference type="OMA" id="VCKDIED"/>
<dbReference type="GO" id="GO:0050982">
    <property type="term" value="P:detection of mechanical stimulus"/>
    <property type="evidence" value="ECO:0007669"/>
    <property type="project" value="UniProtKB-ARBA"/>
</dbReference>
<evidence type="ECO:0000256" key="4">
    <source>
        <dbReference type="ARBA" id="ARBA00022692"/>
    </source>
</evidence>
<keyword evidence="5 7" id="KW-1133">Transmembrane helix</keyword>
<dbReference type="GO" id="GO:0006820">
    <property type="term" value="P:monoatomic anion transport"/>
    <property type="evidence" value="ECO:0000318"/>
    <property type="project" value="GO_Central"/>
</dbReference>
<dbReference type="PIRSF" id="PIRSF017209">
    <property type="entry name" value="Memb_At2g17000_prd"/>
    <property type="match status" value="1"/>
</dbReference>
<dbReference type="Gramene" id="EFJ24345">
    <property type="protein sequence ID" value="EFJ24345"/>
    <property type="gene ID" value="SELMODRAFT_101861"/>
</dbReference>
<evidence type="ECO:0000256" key="7">
    <source>
        <dbReference type="SAM" id="Phobius"/>
    </source>
</evidence>
<dbReference type="eggNOG" id="KOG4629">
    <property type="taxonomic scope" value="Eukaryota"/>
</dbReference>
<dbReference type="InterPro" id="IPR016688">
    <property type="entry name" value="MscS-like_plants/fungi"/>
</dbReference>
<feature type="transmembrane region" description="Helical" evidence="7">
    <location>
        <begin position="139"/>
        <end position="157"/>
    </location>
</feature>
<keyword evidence="4 7" id="KW-0812">Transmembrane</keyword>
<evidence type="ECO:0000256" key="5">
    <source>
        <dbReference type="ARBA" id="ARBA00022989"/>
    </source>
</evidence>
<dbReference type="EMBL" id="GL377568">
    <property type="protein sequence ID" value="EFJ35613.1"/>
    <property type="molecule type" value="Genomic_DNA"/>
</dbReference>
<dbReference type="AlphaFoldDB" id="D8QYH4"/>
<comment type="subcellular location">
    <subcellularLocation>
        <location evidence="1">Membrane</location>
        <topology evidence="1">Multi-pass membrane protein</topology>
    </subcellularLocation>
</comment>
<dbReference type="Gene3D" id="2.30.30.60">
    <property type="match status" value="1"/>
</dbReference>
<dbReference type="Proteomes" id="UP000001514">
    <property type="component" value="Unassembled WGS sequence"/>
</dbReference>